<sequence length="305" mass="33905">MRIVSFLPSATETLYQLGAGGQIVGVTHECKFPAQARKKPKVIRPSFDPEHMTGRQIDSKIVELMRSGKDIYIVDDKVLKKASPDLIVAQGLCEVCSPFTKEISRAVSVLGGRPDVLVLDPHDLDDILVSIMDVAEKVGRVREGRRLVASLQKRIDVVRNMKIITKSRPRVLCIEWLDPLFTAGHWVPQMVEYAGGINGISVAGEPSRRMEIDEAVQFNPDIIVLMPCGFEIPRTLKELPALARNEKWKSLRAVKSNNVYAVNANAYFSKPGPRTVVGLEILAKILHPEASRHIRVPKGSYLKIS</sequence>
<dbReference type="PROSITE" id="PS50983">
    <property type="entry name" value="FE_B12_PBP"/>
    <property type="match status" value="1"/>
</dbReference>
<protein>
    <submittedName>
        <fullName evidence="2">ABC uptake transporter, putative heme-binding protein</fullName>
    </submittedName>
</protein>
<dbReference type="PANTHER" id="PTHR42860">
    <property type="entry name" value="VITAMIN B12-BINDING PROTEIN"/>
    <property type="match status" value="1"/>
</dbReference>
<dbReference type="BioCyc" id="CNIT1237085:G1324-290-MONOMER"/>
<evidence type="ECO:0000313" key="3">
    <source>
        <dbReference type="Proteomes" id="UP000008037"/>
    </source>
</evidence>
<dbReference type="InterPro" id="IPR051030">
    <property type="entry name" value="Vitamin_B12-ABC_binding"/>
</dbReference>
<dbReference type="InParanoid" id="K0IEN3"/>
<name>K0IEN3_NITGG</name>
<dbReference type="CDD" id="cd01144">
    <property type="entry name" value="BtuF"/>
    <property type="match status" value="1"/>
</dbReference>
<dbReference type="STRING" id="1237085.Ngar_c02900"/>
<dbReference type="RefSeq" id="WP_015017811.1">
    <property type="nucleotide sequence ID" value="NC_018719.1"/>
</dbReference>
<feature type="domain" description="Fe/B12 periplasmic-binding" evidence="1">
    <location>
        <begin position="2"/>
        <end position="290"/>
    </location>
</feature>
<dbReference type="KEGG" id="nga:Ngar_c02900"/>
<dbReference type="InterPro" id="IPR002491">
    <property type="entry name" value="ABC_transptr_periplasmic_BD"/>
</dbReference>
<dbReference type="GeneID" id="13796466"/>
<dbReference type="HOGENOM" id="CLU_038034_9_1_2"/>
<dbReference type="SUPFAM" id="SSF53807">
    <property type="entry name" value="Helical backbone' metal receptor"/>
    <property type="match status" value="1"/>
</dbReference>
<dbReference type="Proteomes" id="UP000008037">
    <property type="component" value="Chromosome"/>
</dbReference>
<accession>K0IEN3</accession>
<dbReference type="AlphaFoldDB" id="K0IEN3"/>
<proteinExistence type="predicted"/>
<dbReference type="Gene3D" id="3.40.50.1980">
    <property type="entry name" value="Nitrogenase molybdenum iron protein domain"/>
    <property type="match status" value="2"/>
</dbReference>
<dbReference type="PANTHER" id="PTHR42860:SF1">
    <property type="entry name" value="VITAMIN B12-BINDING PROTEIN"/>
    <property type="match status" value="1"/>
</dbReference>
<evidence type="ECO:0000313" key="2">
    <source>
        <dbReference type="EMBL" id="AFU57238.1"/>
    </source>
</evidence>
<evidence type="ECO:0000259" key="1">
    <source>
        <dbReference type="PROSITE" id="PS50983"/>
    </source>
</evidence>
<dbReference type="EMBL" id="CP002408">
    <property type="protein sequence ID" value="AFU57238.1"/>
    <property type="molecule type" value="Genomic_DNA"/>
</dbReference>
<dbReference type="OrthoDB" id="9784at2157"/>
<organism evidence="2 3">
    <name type="scientific">Nitrososphaera gargensis (strain Ga9.2)</name>
    <dbReference type="NCBI Taxonomy" id="1237085"/>
    <lineage>
        <taxon>Archaea</taxon>
        <taxon>Nitrososphaerota</taxon>
        <taxon>Nitrososphaeria</taxon>
        <taxon>Nitrososphaerales</taxon>
        <taxon>Nitrososphaeraceae</taxon>
        <taxon>Nitrososphaera</taxon>
    </lineage>
</organism>
<keyword evidence="3" id="KW-1185">Reference proteome</keyword>
<gene>
    <name evidence="2" type="ordered locus">Ngar_c02900</name>
</gene>
<reference evidence="2 3" key="1">
    <citation type="journal article" date="2012" name="Environ. Microbiol.">
        <title>The genome of the ammonia-oxidizing Candidatus Nitrososphaera gargensis: insights into metabolic versatility and environmental adaptations.</title>
        <authorList>
            <person name="Spang A."/>
            <person name="Poehlein A."/>
            <person name="Offre P."/>
            <person name="Zumbragel S."/>
            <person name="Haider S."/>
            <person name="Rychlik N."/>
            <person name="Nowka B."/>
            <person name="Schmeisser C."/>
            <person name="Lebedeva E.V."/>
            <person name="Rattei T."/>
            <person name="Bohm C."/>
            <person name="Schmid M."/>
            <person name="Galushko A."/>
            <person name="Hatzenpichler R."/>
            <person name="Weinmaier T."/>
            <person name="Daniel R."/>
            <person name="Schleper C."/>
            <person name="Spieck E."/>
            <person name="Streit W."/>
            <person name="Wagner M."/>
        </authorList>
    </citation>
    <scope>NUCLEOTIDE SEQUENCE [LARGE SCALE GENOMIC DNA]</scope>
    <source>
        <strain evidence="3">Ga9.2</strain>
    </source>
</reference>
<dbReference type="Pfam" id="PF01497">
    <property type="entry name" value="Peripla_BP_2"/>
    <property type="match status" value="1"/>
</dbReference>